<evidence type="ECO:0000256" key="1">
    <source>
        <dbReference type="ARBA" id="ARBA00022801"/>
    </source>
</evidence>
<evidence type="ECO:0000313" key="4">
    <source>
        <dbReference type="Proteomes" id="UP001441944"/>
    </source>
</evidence>
<dbReference type="Proteomes" id="UP001441944">
    <property type="component" value="Unassembled WGS sequence"/>
</dbReference>
<evidence type="ECO:0000313" key="3">
    <source>
        <dbReference type="EMBL" id="GAA6195709.1"/>
    </source>
</evidence>
<protein>
    <submittedName>
        <fullName evidence="3">Cysteine hydrolase family protein</fullName>
    </submittedName>
</protein>
<dbReference type="InterPro" id="IPR000868">
    <property type="entry name" value="Isochorismatase-like_dom"/>
</dbReference>
<dbReference type="Gene3D" id="3.40.50.850">
    <property type="entry name" value="Isochorismatase-like"/>
    <property type="match status" value="1"/>
</dbReference>
<reference evidence="3 4" key="1">
    <citation type="submission" date="2024-04" db="EMBL/GenBank/DDBJ databases">
        <title>Draft genome sequence of Pseudophaeobacter arcticus NBRC 116598.</title>
        <authorList>
            <person name="Miyakawa T."/>
            <person name="Kusuya Y."/>
            <person name="Miura T."/>
        </authorList>
    </citation>
    <scope>NUCLEOTIDE SEQUENCE [LARGE SCALE GENOMIC DNA]</scope>
    <source>
        <strain evidence="3 4">SU-CL00105</strain>
    </source>
</reference>
<organism evidence="3 4">
    <name type="scientific">Pseudophaeobacter arcticus</name>
    <dbReference type="NCBI Taxonomy" id="385492"/>
    <lineage>
        <taxon>Bacteria</taxon>
        <taxon>Pseudomonadati</taxon>
        <taxon>Pseudomonadota</taxon>
        <taxon>Alphaproteobacteria</taxon>
        <taxon>Rhodobacterales</taxon>
        <taxon>Paracoccaceae</taxon>
        <taxon>Pseudophaeobacter</taxon>
    </lineage>
</organism>
<dbReference type="GO" id="GO:0016787">
    <property type="term" value="F:hydrolase activity"/>
    <property type="evidence" value="ECO:0007669"/>
    <property type="project" value="UniProtKB-KW"/>
</dbReference>
<dbReference type="PANTHER" id="PTHR43540:SF1">
    <property type="entry name" value="ISOCHORISMATASE HYDROLASE"/>
    <property type="match status" value="1"/>
</dbReference>
<dbReference type="Pfam" id="PF00857">
    <property type="entry name" value="Isochorismatase"/>
    <property type="match status" value="1"/>
</dbReference>
<dbReference type="InterPro" id="IPR036380">
    <property type="entry name" value="Isochorismatase-like_sf"/>
</dbReference>
<feature type="domain" description="Isochorismatase-like" evidence="2">
    <location>
        <begin position="4"/>
        <end position="177"/>
    </location>
</feature>
<gene>
    <name evidence="3" type="ORF">NBRC116598_11530</name>
</gene>
<keyword evidence="1 3" id="KW-0378">Hydrolase</keyword>
<dbReference type="PANTHER" id="PTHR43540">
    <property type="entry name" value="PEROXYUREIDOACRYLATE/UREIDOACRYLATE AMIDOHYDROLASE-RELATED"/>
    <property type="match status" value="1"/>
</dbReference>
<dbReference type="InterPro" id="IPR050272">
    <property type="entry name" value="Isochorismatase-like_hydrls"/>
</dbReference>
<comment type="caution">
    <text evidence="3">The sequence shown here is derived from an EMBL/GenBank/DDBJ whole genome shotgun (WGS) entry which is preliminary data.</text>
</comment>
<keyword evidence="4" id="KW-1185">Reference proteome</keyword>
<dbReference type="CDD" id="cd01014">
    <property type="entry name" value="nicotinamidase_related"/>
    <property type="match status" value="1"/>
</dbReference>
<accession>A0ABQ0AIP4</accession>
<dbReference type="RefSeq" id="WP_353397838.1">
    <property type="nucleotide sequence ID" value="NZ_BAABWU010000003.1"/>
</dbReference>
<sequence>MSKTALLLVDIQNDYFPAGDWALHGMEQAAENAASLLASAREAGQMVVHIRHENPSPEAPFFRAGSHGADIHSAVTPTTGEPVLTKARPNSFVDTGLLDLLQEAGIEALTLCGAMSQMCVDATARAARDLGFDVTVVEDACAARAMVFGGVELSAQQVHAAFMAPLAMSYARVVSTAEVLKA</sequence>
<evidence type="ECO:0000259" key="2">
    <source>
        <dbReference type="Pfam" id="PF00857"/>
    </source>
</evidence>
<dbReference type="EMBL" id="BAABWU010000003">
    <property type="protein sequence ID" value="GAA6195709.1"/>
    <property type="molecule type" value="Genomic_DNA"/>
</dbReference>
<name>A0ABQ0AIP4_9RHOB</name>
<proteinExistence type="predicted"/>
<dbReference type="SUPFAM" id="SSF52499">
    <property type="entry name" value="Isochorismatase-like hydrolases"/>
    <property type="match status" value="1"/>
</dbReference>